<dbReference type="PRINTS" id="PR00340">
    <property type="entry name" value="PIIGLNB"/>
</dbReference>
<dbReference type="Gene3D" id="3.30.70.120">
    <property type="match status" value="1"/>
</dbReference>
<dbReference type="GO" id="GO:0005829">
    <property type="term" value="C:cytosol"/>
    <property type="evidence" value="ECO:0007669"/>
    <property type="project" value="TreeGrafter"/>
</dbReference>
<dbReference type="SMART" id="SM00938">
    <property type="entry name" value="P-II"/>
    <property type="match status" value="1"/>
</dbReference>
<dbReference type="GO" id="GO:0005524">
    <property type="term" value="F:ATP binding"/>
    <property type="evidence" value="ECO:0007669"/>
    <property type="project" value="TreeGrafter"/>
</dbReference>
<gene>
    <name evidence="1" type="ORF">SAMN02745123_01717</name>
</gene>
<evidence type="ECO:0000313" key="1">
    <source>
        <dbReference type="EMBL" id="SHK39529.1"/>
    </source>
</evidence>
<dbReference type="AlphaFoldDB" id="A0A1M6S4E1"/>
<protein>
    <submittedName>
        <fullName evidence="1">Nitrogen regulatory protein P-II family</fullName>
    </submittedName>
</protein>
<keyword evidence="2" id="KW-1185">Reference proteome</keyword>
<dbReference type="Pfam" id="PF00543">
    <property type="entry name" value="P-II"/>
    <property type="match status" value="1"/>
</dbReference>
<proteinExistence type="predicted"/>
<reference evidence="2" key="1">
    <citation type="submission" date="2016-11" db="EMBL/GenBank/DDBJ databases">
        <authorList>
            <person name="Varghese N."/>
            <person name="Submissions S."/>
        </authorList>
    </citation>
    <scope>NUCLEOTIDE SEQUENCE [LARGE SCALE GENOMIC DNA]</scope>
    <source>
        <strain evidence="2">DSM 10349</strain>
    </source>
</reference>
<evidence type="ECO:0000313" key="2">
    <source>
        <dbReference type="Proteomes" id="UP000183997"/>
    </source>
</evidence>
<dbReference type="PROSITE" id="PS51343">
    <property type="entry name" value="PII_GLNB_DOM"/>
    <property type="match status" value="1"/>
</dbReference>
<dbReference type="STRING" id="1121421.SAMN02745123_01717"/>
<accession>A0A1M6S4E1</accession>
<dbReference type="InterPro" id="IPR002187">
    <property type="entry name" value="N-reg_PII"/>
</dbReference>
<dbReference type="PANTHER" id="PTHR30115:SF11">
    <property type="entry name" value="NITROGEN REGULATORY PROTEIN P-II HOMOLOG"/>
    <property type="match status" value="1"/>
</dbReference>
<dbReference type="Proteomes" id="UP000183997">
    <property type="component" value="Unassembled WGS sequence"/>
</dbReference>
<dbReference type="SUPFAM" id="SSF54913">
    <property type="entry name" value="GlnB-like"/>
    <property type="match status" value="1"/>
</dbReference>
<dbReference type="OrthoDB" id="9802729at2"/>
<dbReference type="InterPro" id="IPR011322">
    <property type="entry name" value="N-reg_PII-like_a/b"/>
</dbReference>
<dbReference type="InterPro" id="IPR015867">
    <property type="entry name" value="N-reg_PII/ATP_PRibTrfase_C"/>
</dbReference>
<organism evidence="1 2">
    <name type="scientific">Desulforamulus aeronauticus DSM 10349</name>
    <dbReference type="NCBI Taxonomy" id="1121421"/>
    <lineage>
        <taxon>Bacteria</taxon>
        <taxon>Bacillati</taxon>
        <taxon>Bacillota</taxon>
        <taxon>Clostridia</taxon>
        <taxon>Eubacteriales</taxon>
        <taxon>Peptococcaceae</taxon>
        <taxon>Desulforamulus</taxon>
    </lineage>
</organism>
<dbReference type="RefSeq" id="WP_072913093.1">
    <property type="nucleotide sequence ID" value="NZ_FRAR01000012.1"/>
</dbReference>
<sequence length="126" mass="13521">MKEILAVIRMNKVNATKKALADMGICGLHAVKVMGRGKIQVDFSILQELGAREEIGGLLAEGLSEGARLIPKRMLTILVQDGEVSKVVDTLIKVNKEGNKGDGKIFVTPVLDALRIRTGEQGEAAI</sequence>
<dbReference type="PANTHER" id="PTHR30115">
    <property type="entry name" value="NITROGEN REGULATORY PROTEIN P-II"/>
    <property type="match status" value="1"/>
</dbReference>
<name>A0A1M6S4E1_9FIRM</name>
<dbReference type="EMBL" id="FRAR01000012">
    <property type="protein sequence ID" value="SHK39529.1"/>
    <property type="molecule type" value="Genomic_DNA"/>
</dbReference>
<dbReference type="GO" id="GO:0030234">
    <property type="term" value="F:enzyme regulator activity"/>
    <property type="evidence" value="ECO:0007669"/>
    <property type="project" value="InterPro"/>
</dbReference>
<dbReference type="GO" id="GO:0006808">
    <property type="term" value="P:regulation of nitrogen utilization"/>
    <property type="evidence" value="ECO:0007669"/>
    <property type="project" value="InterPro"/>
</dbReference>